<dbReference type="Pfam" id="PF00560">
    <property type="entry name" value="LRR_1"/>
    <property type="match status" value="2"/>
</dbReference>
<name>A0A669Q7I8_PHACC</name>
<sequence>MPLPHGTYLIQPPILPILSPHLPASLCSPGFKLFAHSLSQLLPITFKPMRTVPGIGWDGDALQGSSPTKVSCRAAGLHSFPKDLPQGVKHLDLSHNFLQNLSESRLPALGQLEHLDLRSNRLEAISGSVLAQLPRLHSLLLGSNRLHQNHQDNAVAFSALQGIEVLDLSANGLESHMVRGFLSGLTTLRVLHLHRNRLSQLPAGIFQGSPWLSELDLSNNYIMDIEEGAFEALRELVVLSLALNSLHCLSSFSLRQLQVLNLSHNALELFGWEEGRGPYLLQVLDLSHNRLLSFPQLPAAHRLVHLNLSHNFITSLDPSSHHPAQFVLHYEEMVSFSTSLGTAVSLTRLAELDLSYNCLQLLPLLFFHAMRSLFTLSVAMNCLQDITMELMTRDGDGDRNGTAAWQEDAALSLRSMDFHGNAIRALPRWFFDALPQLEAIDLGSNSLQPCGSDMGEIPGGGSPRSEPCTAFHSIPHLQHLSLRRNSLTQLLPRTFSRTPLLSLDLSENQGLAVPRVALEGLEHSLQQLWLRGNHMDNSRAEIPCLDELRVLDLSGNRLSLLPTGLSCSPLQTLDVSGNELPALPKQALMGWTHSLQALCLAGNPFHCCELGWLDALQAAGVQLPDLHRARCIHHRVTNRTAPLSSRPPWPCPQPWDGSSVLVLTTLLGVLLCAGCRVCWLRGHGMGILLPQPQTDRVAEGGPAQSDTEV</sequence>
<keyword evidence="3" id="KW-0677">Repeat</keyword>
<accession>A0A669Q7I8</accession>
<evidence type="ECO:0000313" key="4">
    <source>
        <dbReference type="Ensembl" id="ENSPCLP00000010041.1"/>
    </source>
</evidence>
<dbReference type="Proteomes" id="UP000472261">
    <property type="component" value="Unplaced"/>
</dbReference>
<dbReference type="InterPro" id="IPR001611">
    <property type="entry name" value="Leu-rich_rpt"/>
</dbReference>
<dbReference type="GO" id="GO:0005886">
    <property type="term" value="C:plasma membrane"/>
    <property type="evidence" value="ECO:0007669"/>
    <property type="project" value="TreeGrafter"/>
</dbReference>
<dbReference type="SMART" id="SM00365">
    <property type="entry name" value="LRR_SD22"/>
    <property type="match status" value="5"/>
</dbReference>
<dbReference type="AlphaFoldDB" id="A0A669Q7I8"/>
<evidence type="ECO:0000256" key="2">
    <source>
        <dbReference type="ARBA" id="ARBA00022729"/>
    </source>
</evidence>
<protein>
    <recommendedName>
        <fullName evidence="6">Leucine rich repeat containing 32</fullName>
    </recommendedName>
</protein>
<reference evidence="4" key="2">
    <citation type="submission" date="2025-09" db="UniProtKB">
        <authorList>
            <consortium name="Ensembl"/>
        </authorList>
    </citation>
    <scope>IDENTIFICATION</scope>
</reference>
<reference evidence="4" key="1">
    <citation type="submission" date="2025-08" db="UniProtKB">
        <authorList>
            <consortium name="Ensembl"/>
        </authorList>
    </citation>
    <scope>IDENTIFICATION</scope>
</reference>
<dbReference type="SMART" id="SM00369">
    <property type="entry name" value="LRR_TYP"/>
    <property type="match status" value="12"/>
</dbReference>
<keyword evidence="5" id="KW-1185">Reference proteome</keyword>
<dbReference type="SMART" id="SM00364">
    <property type="entry name" value="LRR_BAC"/>
    <property type="match status" value="6"/>
</dbReference>
<dbReference type="Gene3D" id="3.80.10.10">
    <property type="entry name" value="Ribonuclease Inhibitor"/>
    <property type="match status" value="5"/>
</dbReference>
<dbReference type="SUPFAM" id="SSF52058">
    <property type="entry name" value="L domain-like"/>
    <property type="match status" value="2"/>
</dbReference>
<dbReference type="InterPro" id="IPR050541">
    <property type="entry name" value="LRR_TM_domain-containing"/>
</dbReference>
<dbReference type="InterPro" id="IPR003591">
    <property type="entry name" value="Leu-rich_rpt_typical-subtyp"/>
</dbReference>
<dbReference type="Ensembl" id="ENSPCLT00000013554.1">
    <property type="protein sequence ID" value="ENSPCLP00000010041.1"/>
    <property type="gene ID" value="ENSPCLG00000008291.1"/>
</dbReference>
<dbReference type="OMA" id="HANWRLM"/>
<evidence type="ECO:0000256" key="1">
    <source>
        <dbReference type="ARBA" id="ARBA00022614"/>
    </source>
</evidence>
<keyword evidence="1" id="KW-0433">Leucine-rich repeat</keyword>
<dbReference type="PANTHER" id="PTHR24369">
    <property type="entry name" value="ANTIGEN BSP, PUTATIVE-RELATED"/>
    <property type="match status" value="1"/>
</dbReference>
<dbReference type="Pfam" id="PF13855">
    <property type="entry name" value="LRR_8"/>
    <property type="match status" value="3"/>
</dbReference>
<evidence type="ECO:0008006" key="6">
    <source>
        <dbReference type="Google" id="ProtNLM"/>
    </source>
</evidence>
<organism evidence="4 5">
    <name type="scientific">Phasianus colchicus</name>
    <name type="common">Common pheasant</name>
    <dbReference type="NCBI Taxonomy" id="9054"/>
    <lineage>
        <taxon>Eukaryota</taxon>
        <taxon>Metazoa</taxon>
        <taxon>Chordata</taxon>
        <taxon>Craniata</taxon>
        <taxon>Vertebrata</taxon>
        <taxon>Euteleostomi</taxon>
        <taxon>Archelosauria</taxon>
        <taxon>Archosauria</taxon>
        <taxon>Dinosauria</taxon>
        <taxon>Saurischia</taxon>
        <taxon>Theropoda</taxon>
        <taxon>Coelurosauria</taxon>
        <taxon>Aves</taxon>
        <taxon>Neognathae</taxon>
        <taxon>Galloanserae</taxon>
        <taxon>Galliformes</taxon>
        <taxon>Phasianidae</taxon>
        <taxon>Phasianinae</taxon>
        <taxon>Phasianus</taxon>
    </lineage>
</organism>
<proteinExistence type="predicted"/>
<dbReference type="InterPro" id="IPR032675">
    <property type="entry name" value="LRR_dom_sf"/>
</dbReference>
<evidence type="ECO:0000256" key="3">
    <source>
        <dbReference type="ARBA" id="ARBA00022737"/>
    </source>
</evidence>
<dbReference type="PROSITE" id="PS51450">
    <property type="entry name" value="LRR"/>
    <property type="match status" value="4"/>
</dbReference>
<dbReference type="PANTHER" id="PTHR24369:SF210">
    <property type="entry name" value="CHAOPTIN-RELATED"/>
    <property type="match status" value="1"/>
</dbReference>
<dbReference type="PRINTS" id="PR00019">
    <property type="entry name" value="LEURICHRPT"/>
</dbReference>
<keyword evidence="2" id="KW-0732">Signal</keyword>
<evidence type="ECO:0000313" key="5">
    <source>
        <dbReference type="Proteomes" id="UP000472261"/>
    </source>
</evidence>